<evidence type="ECO:0000313" key="12">
    <source>
        <dbReference type="EMBL" id="KAF5958510.1"/>
    </source>
</evidence>
<dbReference type="SUPFAM" id="SSF52058">
    <property type="entry name" value="L domain-like"/>
    <property type="match status" value="1"/>
</dbReference>
<dbReference type="InterPro" id="IPR032675">
    <property type="entry name" value="LRR_dom_sf"/>
</dbReference>
<keyword evidence="5" id="KW-0812">Transmembrane</keyword>
<sequence>MVSTVTLPPKELLLLTSFSRLPLFPSLSETLSLCIGNLPELCTLSLPHNLLSGLIQSQIDNIQSLQILEFQGNNFSGHIPYQITYLSYLHFLNLSYNTLSGLTPNTLIGFAKVNTLDCSNNQLSSPIDLHKFDSLNHLKLSNNYFVRAVPSIIGKCSNLRTLLLDGNIFQGSIPLKLGQIHQLRIFDVSRNSITDRIPTQLANCRKLSFVMLTNLADPQSDQNSSFAASGGCGVGEFNAFDRVNLAQNYFTADLPQNMAAACKNFTRI</sequence>
<comment type="similarity">
    <text evidence="2">Belongs to the RLP family.</text>
</comment>
<keyword evidence="9" id="KW-0472">Membrane</keyword>
<evidence type="ECO:0000256" key="11">
    <source>
        <dbReference type="ARBA" id="ARBA00037847"/>
    </source>
</evidence>
<dbReference type="PANTHER" id="PTHR48062">
    <property type="entry name" value="RECEPTOR-LIKE PROTEIN 14"/>
    <property type="match status" value="1"/>
</dbReference>
<protein>
    <submittedName>
        <fullName evidence="12">Uncharacterized protein</fullName>
    </submittedName>
</protein>
<evidence type="ECO:0000256" key="7">
    <source>
        <dbReference type="ARBA" id="ARBA00022737"/>
    </source>
</evidence>
<evidence type="ECO:0000256" key="9">
    <source>
        <dbReference type="ARBA" id="ARBA00023136"/>
    </source>
</evidence>
<organism evidence="12 13">
    <name type="scientific">Camellia sinensis</name>
    <name type="common">Tea plant</name>
    <name type="synonym">Thea sinensis</name>
    <dbReference type="NCBI Taxonomy" id="4442"/>
    <lineage>
        <taxon>Eukaryota</taxon>
        <taxon>Viridiplantae</taxon>
        <taxon>Streptophyta</taxon>
        <taxon>Embryophyta</taxon>
        <taxon>Tracheophyta</taxon>
        <taxon>Spermatophyta</taxon>
        <taxon>Magnoliopsida</taxon>
        <taxon>eudicotyledons</taxon>
        <taxon>Gunneridae</taxon>
        <taxon>Pentapetalae</taxon>
        <taxon>asterids</taxon>
        <taxon>Ericales</taxon>
        <taxon>Theaceae</taxon>
        <taxon>Camellia</taxon>
    </lineage>
</organism>
<keyword evidence="4" id="KW-0433">Leucine-rich repeat</keyword>
<keyword evidence="8" id="KW-1133">Transmembrane helix</keyword>
<proteinExistence type="inferred from homology"/>
<dbReference type="EMBL" id="JACBKZ010000002">
    <property type="protein sequence ID" value="KAF5958510.1"/>
    <property type="molecule type" value="Genomic_DNA"/>
</dbReference>
<dbReference type="InterPro" id="IPR051502">
    <property type="entry name" value="RLP_Defense_Trigger"/>
</dbReference>
<reference evidence="12 13" key="2">
    <citation type="submission" date="2020-07" db="EMBL/GenBank/DDBJ databases">
        <title>Genome assembly of wild tea tree DASZ reveals pedigree and selection history of tea varieties.</title>
        <authorList>
            <person name="Zhang W."/>
        </authorList>
    </citation>
    <scope>NUCLEOTIDE SEQUENCE [LARGE SCALE GENOMIC DNA]</scope>
    <source>
        <strain evidence="13">cv. G240</strain>
        <tissue evidence="12">Leaf</tissue>
    </source>
</reference>
<evidence type="ECO:0000256" key="8">
    <source>
        <dbReference type="ARBA" id="ARBA00022989"/>
    </source>
</evidence>
<evidence type="ECO:0000256" key="6">
    <source>
        <dbReference type="ARBA" id="ARBA00022729"/>
    </source>
</evidence>
<keyword evidence="13" id="KW-1185">Reference proteome</keyword>
<name>A0A7J7I0C0_CAMSI</name>
<comment type="subcellular location">
    <subcellularLocation>
        <location evidence="1">Cell membrane</location>
    </subcellularLocation>
    <subcellularLocation>
        <location evidence="11">Endomembrane system</location>
        <topology evidence="11">Single-pass membrane protein</topology>
    </subcellularLocation>
</comment>
<evidence type="ECO:0000256" key="3">
    <source>
        <dbReference type="ARBA" id="ARBA00022475"/>
    </source>
</evidence>
<dbReference type="Gene3D" id="3.80.10.10">
    <property type="entry name" value="Ribonuclease Inhibitor"/>
    <property type="match status" value="2"/>
</dbReference>
<keyword evidence="10" id="KW-0325">Glycoprotein</keyword>
<dbReference type="AlphaFoldDB" id="A0A7J7I0C0"/>
<dbReference type="Proteomes" id="UP000593564">
    <property type="component" value="Unassembled WGS sequence"/>
</dbReference>
<evidence type="ECO:0000256" key="2">
    <source>
        <dbReference type="ARBA" id="ARBA00009592"/>
    </source>
</evidence>
<dbReference type="FunFam" id="3.80.10.10:FF:000041">
    <property type="entry name" value="LRR receptor-like serine/threonine-protein kinase ERECTA"/>
    <property type="match status" value="2"/>
</dbReference>
<keyword evidence="3" id="KW-1003">Cell membrane</keyword>
<keyword evidence="7" id="KW-0677">Repeat</keyword>
<evidence type="ECO:0000256" key="10">
    <source>
        <dbReference type="ARBA" id="ARBA00023180"/>
    </source>
</evidence>
<dbReference type="PANTHER" id="PTHR48062:SF52">
    <property type="entry name" value="RECEPTOR-LIKE PROTEIN 8-RELATED"/>
    <property type="match status" value="1"/>
</dbReference>
<keyword evidence="6" id="KW-0732">Signal</keyword>
<evidence type="ECO:0000256" key="4">
    <source>
        <dbReference type="ARBA" id="ARBA00022614"/>
    </source>
</evidence>
<evidence type="ECO:0000256" key="5">
    <source>
        <dbReference type="ARBA" id="ARBA00022692"/>
    </source>
</evidence>
<dbReference type="InterPro" id="IPR001611">
    <property type="entry name" value="Leu-rich_rpt"/>
</dbReference>
<dbReference type="GO" id="GO:0005886">
    <property type="term" value="C:plasma membrane"/>
    <property type="evidence" value="ECO:0007669"/>
    <property type="project" value="UniProtKB-SubCell"/>
</dbReference>
<comment type="caution">
    <text evidence="12">The sequence shown here is derived from an EMBL/GenBank/DDBJ whole genome shotgun (WGS) entry which is preliminary data.</text>
</comment>
<evidence type="ECO:0000256" key="1">
    <source>
        <dbReference type="ARBA" id="ARBA00004236"/>
    </source>
</evidence>
<reference evidence="13" key="1">
    <citation type="journal article" date="2020" name="Nat. Commun.">
        <title>Genome assembly of wild tea tree DASZ reveals pedigree and selection history of tea varieties.</title>
        <authorList>
            <person name="Zhang W."/>
            <person name="Zhang Y."/>
            <person name="Qiu H."/>
            <person name="Guo Y."/>
            <person name="Wan H."/>
            <person name="Zhang X."/>
            <person name="Scossa F."/>
            <person name="Alseekh S."/>
            <person name="Zhang Q."/>
            <person name="Wang P."/>
            <person name="Xu L."/>
            <person name="Schmidt M.H."/>
            <person name="Jia X."/>
            <person name="Li D."/>
            <person name="Zhu A."/>
            <person name="Guo F."/>
            <person name="Chen W."/>
            <person name="Ni D."/>
            <person name="Usadel B."/>
            <person name="Fernie A.R."/>
            <person name="Wen W."/>
        </authorList>
    </citation>
    <scope>NUCLEOTIDE SEQUENCE [LARGE SCALE GENOMIC DNA]</scope>
    <source>
        <strain evidence="13">cv. G240</strain>
    </source>
</reference>
<gene>
    <name evidence="12" type="ORF">HYC85_005735</name>
</gene>
<dbReference type="Pfam" id="PF00560">
    <property type="entry name" value="LRR_1"/>
    <property type="match status" value="3"/>
</dbReference>
<dbReference type="GO" id="GO:0012505">
    <property type="term" value="C:endomembrane system"/>
    <property type="evidence" value="ECO:0007669"/>
    <property type="project" value="UniProtKB-SubCell"/>
</dbReference>
<accession>A0A7J7I0C0</accession>
<evidence type="ECO:0000313" key="13">
    <source>
        <dbReference type="Proteomes" id="UP000593564"/>
    </source>
</evidence>